<feature type="compositionally biased region" description="Basic and acidic residues" evidence="5">
    <location>
        <begin position="223"/>
        <end position="239"/>
    </location>
</feature>
<accession>A0AAJ8JNN2</accession>
<feature type="compositionally biased region" description="Basic and acidic residues" evidence="5">
    <location>
        <begin position="435"/>
        <end position="451"/>
    </location>
</feature>
<dbReference type="GO" id="GO:0003723">
    <property type="term" value="F:RNA binding"/>
    <property type="evidence" value="ECO:0007669"/>
    <property type="project" value="UniProtKB-UniRule"/>
</dbReference>
<dbReference type="InterPro" id="IPR035979">
    <property type="entry name" value="RBD_domain_sf"/>
</dbReference>
<dbReference type="CDD" id="cd12307">
    <property type="entry name" value="RRM_NIFK_like"/>
    <property type="match status" value="1"/>
</dbReference>
<dbReference type="GO" id="GO:0005730">
    <property type="term" value="C:nucleolus"/>
    <property type="evidence" value="ECO:0007669"/>
    <property type="project" value="UniProtKB-SubCell"/>
</dbReference>
<evidence type="ECO:0000259" key="6">
    <source>
        <dbReference type="PROSITE" id="PS50102"/>
    </source>
</evidence>
<reference evidence="7" key="1">
    <citation type="submission" date="2016-06" db="EMBL/GenBank/DDBJ databases">
        <authorList>
            <person name="Cuomo C."/>
            <person name="Litvintseva A."/>
            <person name="Heitman J."/>
            <person name="Chen Y."/>
            <person name="Sun S."/>
            <person name="Springer D."/>
            <person name="Dromer F."/>
            <person name="Young S."/>
            <person name="Zeng Q."/>
            <person name="Chapman S."/>
            <person name="Gujja S."/>
            <person name="Saif S."/>
            <person name="Birren B."/>
        </authorList>
    </citation>
    <scope>NUCLEOTIDE SEQUENCE</scope>
    <source>
        <strain evidence="7">CBS 7841</strain>
    </source>
</reference>
<dbReference type="GeneID" id="91084947"/>
<evidence type="ECO:0000256" key="5">
    <source>
        <dbReference type="SAM" id="MobiDB-lite"/>
    </source>
</evidence>
<dbReference type="AlphaFoldDB" id="A0AAJ8JNN2"/>
<protein>
    <recommendedName>
        <fullName evidence="6">RRM domain-containing protein</fullName>
    </recommendedName>
</protein>
<evidence type="ECO:0000256" key="2">
    <source>
        <dbReference type="ARBA" id="ARBA00022884"/>
    </source>
</evidence>
<dbReference type="PROSITE" id="PS50102">
    <property type="entry name" value="RRM"/>
    <property type="match status" value="1"/>
</dbReference>
<dbReference type="Gene3D" id="3.30.70.330">
    <property type="match status" value="1"/>
</dbReference>
<evidence type="ECO:0000313" key="7">
    <source>
        <dbReference type="EMBL" id="WVN85584.1"/>
    </source>
</evidence>
<dbReference type="Pfam" id="PF00076">
    <property type="entry name" value="RRM_1"/>
    <property type="match status" value="1"/>
</dbReference>
<dbReference type="InterPro" id="IPR000504">
    <property type="entry name" value="RRM_dom"/>
</dbReference>
<feature type="domain" description="RRM" evidence="6">
    <location>
        <begin position="330"/>
        <end position="408"/>
    </location>
</feature>
<proteinExistence type="predicted"/>
<keyword evidence="2 4" id="KW-0694">RNA-binding</keyword>
<gene>
    <name evidence="7" type="ORF">L203_100733</name>
</gene>
<evidence type="ECO:0000256" key="3">
    <source>
        <dbReference type="ARBA" id="ARBA00023242"/>
    </source>
</evidence>
<reference evidence="7" key="2">
    <citation type="journal article" date="2022" name="Elife">
        <title>Obligate sexual reproduction of a homothallic fungus closely related to the Cryptococcus pathogenic species complex.</title>
        <authorList>
            <person name="Passer A.R."/>
            <person name="Clancey S.A."/>
            <person name="Shea T."/>
            <person name="David-Palma M."/>
            <person name="Averette A.F."/>
            <person name="Boekhout T."/>
            <person name="Porcel B.M."/>
            <person name="Nowrousian M."/>
            <person name="Cuomo C.A."/>
            <person name="Sun S."/>
            <person name="Heitman J."/>
            <person name="Coelho M.A."/>
        </authorList>
    </citation>
    <scope>NUCLEOTIDE SEQUENCE</scope>
    <source>
        <strain evidence="7">CBS 7841</strain>
    </source>
</reference>
<feature type="region of interest" description="Disordered" evidence="5">
    <location>
        <begin position="1"/>
        <end position="37"/>
    </location>
</feature>
<organism evidence="7 8">
    <name type="scientific">Cryptococcus depauperatus CBS 7841</name>
    <dbReference type="NCBI Taxonomy" id="1295531"/>
    <lineage>
        <taxon>Eukaryota</taxon>
        <taxon>Fungi</taxon>
        <taxon>Dikarya</taxon>
        <taxon>Basidiomycota</taxon>
        <taxon>Agaricomycotina</taxon>
        <taxon>Tremellomycetes</taxon>
        <taxon>Tremellales</taxon>
        <taxon>Cryptococcaceae</taxon>
        <taxon>Cryptococcus</taxon>
    </lineage>
</organism>
<feature type="compositionally biased region" description="Low complexity" evidence="5">
    <location>
        <begin position="1"/>
        <end position="16"/>
    </location>
</feature>
<evidence type="ECO:0000313" key="8">
    <source>
        <dbReference type="Proteomes" id="UP000094043"/>
    </source>
</evidence>
<dbReference type="InterPro" id="IPR012677">
    <property type="entry name" value="Nucleotide-bd_a/b_plait_sf"/>
</dbReference>
<keyword evidence="3" id="KW-0539">Nucleus</keyword>
<dbReference type="SMART" id="SM00360">
    <property type="entry name" value="RRM"/>
    <property type="match status" value="1"/>
</dbReference>
<reference evidence="7" key="3">
    <citation type="submission" date="2024-01" db="EMBL/GenBank/DDBJ databases">
        <authorList>
            <person name="Coelho M.A."/>
            <person name="David-Palma M."/>
            <person name="Shea T."/>
            <person name="Sun S."/>
            <person name="Cuomo C.A."/>
            <person name="Heitman J."/>
        </authorList>
    </citation>
    <scope>NUCLEOTIDE SEQUENCE</scope>
    <source>
        <strain evidence="7">CBS 7841</strain>
    </source>
</reference>
<feature type="compositionally biased region" description="Basic residues" evidence="5">
    <location>
        <begin position="452"/>
        <end position="463"/>
    </location>
</feature>
<dbReference type="EMBL" id="CP143784">
    <property type="protein sequence ID" value="WVN85584.1"/>
    <property type="molecule type" value="Genomic_DNA"/>
</dbReference>
<evidence type="ECO:0000256" key="1">
    <source>
        <dbReference type="ARBA" id="ARBA00004604"/>
    </source>
</evidence>
<evidence type="ECO:0000256" key="4">
    <source>
        <dbReference type="PROSITE-ProRule" id="PRU00176"/>
    </source>
</evidence>
<dbReference type="RefSeq" id="XP_066066284.1">
    <property type="nucleotide sequence ID" value="XM_066210187.1"/>
</dbReference>
<dbReference type="KEGG" id="cdep:91084947"/>
<dbReference type="SUPFAM" id="SSF54928">
    <property type="entry name" value="RNA-binding domain, RBD"/>
    <property type="match status" value="1"/>
</dbReference>
<sequence length="476" mass="52088">MAPKRAAPSSKSAPNSKKSKPSSKGTKTKPTKETPLDTIKNVASSLLDTVSDAVDAAGNLVLDGGDPAPVDDVVNENVNVPALKQKGKAVKGKVEEKAAEVTEKAKESAKPIKGKAGKALKDAQKKVEKTDTKALKDKASKVAIEAASSVEQAVRDPKNRKRAEDFLESAEIAVYNIAGKVGGVLEDTLEQFGEASGAAGVAEGLVKKEKKATSKKAKTLPKQAKEIKENPKRKAREAVEDIEPVAKKTRSLSKSEQDQENEDEDVHMHDFSSSDGGADSSDDESDVEDLAIVEAARKVDIGSLPMVAKDDKSVQQRLKKAQKKKDVNKGTLFLGRIPHGFYEDQMKEYFSQFGDVTRIRLARNRKTGASKHYAYIEMSSESVATIVAETMNNYLLLGHLLQCEVIPADKVHPQLWVGANKKFRKIPRARVELMKHDKQRTDEQKDKADKKLLKKQGQRKKKLEKAGIDYEFEGHA</sequence>
<feature type="compositionally biased region" description="Basic residues" evidence="5">
    <location>
        <begin position="17"/>
        <end position="29"/>
    </location>
</feature>
<keyword evidence="8" id="KW-1185">Reference proteome</keyword>
<name>A0AAJ8JNN2_9TREE</name>
<comment type="subcellular location">
    <subcellularLocation>
        <location evidence="1">Nucleus</location>
        <location evidence="1">Nucleolus</location>
    </subcellularLocation>
</comment>
<dbReference type="Proteomes" id="UP000094043">
    <property type="component" value="Chromosome 1"/>
</dbReference>
<dbReference type="PANTHER" id="PTHR46754">
    <property type="entry name" value="MKI67 FHA DOMAIN-INTERACTING NUCLEOLAR PHOSPHOPROTEIN"/>
    <property type="match status" value="1"/>
</dbReference>
<feature type="compositionally biased region" description="Basic residues" evidence="5">
    <location>
        <begin position="208"/>
        <end position="219"/>
    </location>
</feature>
<feature type="region of interest" description="Disordered" evidence="5">
    <location>
        <begin position="435"/>
        <end position="476"/>
    </location>
</feature>
<feature type="region of interest" description="Disordered" evidence="5">
    <location>
        <begin position="197"/>
        <end position="287"/>
    </location>
</feature>
<feature type="compositionally biased region" description="Basic and acidic residues" evidence="5">
    <location>
        <begin position="464"/>
        <end position="476"/>
    </location>
</feature>